<dbReference type="PROSITE" id="PS50949">
    <property type="entry name" value="HTH_GNTR"/>
    <property type="match status" value="1"/>
</dbReference>
<organism evidence="7 8">
    <name type="scientific">Acinetobacter radioresistens</name>
    <dbReference type="NCBI Taxonomy" id="40216"/>
    <lineage>
        <taxon>Bacteria</taxon>
        <taxon>Pseudomonadati</taxon>
        <taxon>Pseudomonadota</taxon>
        <taxon>Gammaproteobacteria</taxon>
        <taxon>Moraxellales</taxon>
        <taxon>Moraxellaceae</taxon>
        <taxon>Acinetobacter</taxon>
    </lineage>
</organism>
<keyword evidence="5" id="KW-0804">Transcription</keyword>
<dbReference type="GO" id="GO:0003677">
    <property type="term" value="F:DNA binding"/>
    <property type="evidence" value="ECO:0007669"/>
    <property type="project" value="UniProtKB-KW"/>
</dbReference>
<dbReference type="RefSeq" id="WP_005404682.1">
    <property type="nucleotide sequence ID" value="NZ_CABKOV010000015.1"/>
</dbReference>
<evidence type="ECO:0000256" key="4">
    <source>
        <dbReference type="ARBA" id="ARBA00023125"/>
    </source>
</evidence>
<dbReference type="InterPro" id="IPR004839">
    <property type="entry name" value="Aminotransferase_I/II_large"/>
</dbReference>
<dbReference type="AlphaFoldDB" id="A0A8H2PUP3"/>
<dbReference type="SMART" id="SM00345">
    <property type="entry name" value="HTH_GNTR"/>
    <property type="match status" value="1"/>
</dbReference>
<dbReference type="SUPFAM" id="SSF53383">
    <property type="entry name" value="PLP-dependent transferases"/>
    <property type="match status" value="1"/>
</dbReference>
<evidence type="ECO:0000256" key="2">
    <source>
        <dbReference type="ARBA" id="ARBA00022898"/>
    </source>
</evidence>
<evidence type="ECO:0000256" key="1">
    <source>
        <dbReference type="ARBA" id="ARBA00005384"/>
    </source>
</evidence>
<keyword evidence="4" id="KW-0238">DNA-binding</keyword>
<accession>A0A8H2PUP3</accession>
<comment type="caution">
    <text evidence="7">The sequence shown here is derived from an EMBL/GenBank/DDBJ whole genome shotgun (WGS) entry which is preliminary data.</text>
</comment>
<evidence type="ECO:0000259" key="6">
    <source>
        <dbReference type="PROSITE" id="PS50949"/>
    </source>
</evidence>
<evidence type="ECO:0000256" key="5">
    <source>
        <dbReference type="ARBA" id="ARBA00023163"/>
    </source>
</evidence>
<dbReference type="GO" id="GO:0008483">
    <property type="term" value="F:transaminase activity"/>
    <property type="evidence" value="ECO:0007669"/>
    <property type="project" value="UniProtKB-KW"/>
</dbReference>
<dbReference type="InterPro" id="IPR000524">
    <property type="entry name" value="Tscrpt_reg_HTH_GntR"/>
</dbReference>
<sequence>MAFHYQLLASQLAGKIHSQALKADQRLSSLRDFARQHEVSLSTAQSCYELLEAQGLIYVRPRSGYFVKGQSLQNPLPRHLDFQSRPRDVSNLELQIEIQQASIQTNLVHLGAIQLSPQLVPVEALRRSIQRALKHSQPEDFLYSDRQGHKKLRQALSEHWAEDGLYIQPEDILITSGCMPALSLIIQQLTEVGDSILVPTPSFNGQLQLLASLKRKIIEIPASHAGVDLDRLEQMMQSGQVKACLMTANYQNPLGYCLTNTEKAQIAQLAERYRCYVIEDDIYAECGFNLERPLPIKYWDQAGYIIYCGSVSKSLSSAYRIGWVCISQQLQSFRIGLLNGNAIVNTPLQLALADLIYSRSYREHLNSLRPRLMQQVRQYQEYILKAFQGVKIGLSQPEGGYALWLEFPVQIDGLEMYHFAQRHGINIVPGEVFGEDRRYRHFIRLNAGHGLSHEICQSIDKLAEWVKQKLDSTDS</sequence>
<proteinExistence type="inferred from homology"/>
<dbReference type="InterPro" id="IPR015424">
    <property type="entry name" value="PyrdxlP-dep_Trfase"/>
</dbReference>
<dbReference type="GO" id="GO:0030170">
    <property type="term" value="F:pyridoxal phosphate binding"/>
    <property type="evidence" value="ECO:0007669"/>
    <property type="project" value="InterPro"/>
</dbReference>
<keyword evidence="7" id="KW-0032">Aminotransferase</keyword>
<name>A0A8H2PUP3_ACIRA</name>
<dbReference type="Gene3D" id="3.40.640.10">
    <property type="entry name" value="Type I PLP-dependent aspartate aminotransferase-like (Major domain)"/>
    <property type="match status" value="1"/>
</dbReference>
<evidence type="ECO:0000313" key="7">
    <source>
        <dbReference type="EMBL" id="TNX91656.1"/>
    </source>
</evidence>
<dbReference type="InterPro" id="IPR015421">
    <property type="entry name" value="PyrdxlP-dep_Trfase_major"/>
</dbReference>
<evidence type="ECO:0000256" key="3">
    <source>
        <dbReference type="ARBA" id="ARBA00023015"/>
    </source>
</evidence>
<dbReference type="PANTHER" id="PTHR46577">
    <property type="entry name" value="HTH-TYPE TRANSCRIPTIONAL REGULATORY PROTEIN GABR"/>
    <property type="match status" value="1"/>
</dbReference>
<dbReference type="Proteomes" id="UP000314285">
    <property type="component" value="Unassembled WGS sequence"/>
</dbReference>
<evidence type="ECO:0000313" key="8">
    <source>
        <dbReference type="Proteomes" id="UP000314285"/>
    </source>
</evidence>
<comment type="similarity">
    <text evidence="1">In the C-terminal section; belongs to the class-I pyridoxal-phosphate-dependent aminotransferase family.</text>
</comment>
<dbReference type="Gene3D" id="3.90.1150.10">
    <property type="entry name" value="Aspartate Aminotransferase, domain 1"/>
    <property type="match status" value="1"/>
</dbReference>
<reference evidence="7 8" key="1">
    <citation type="submission" date="2019-06" db="EMBL/GenBank/DDBJ databases">
        <title>Genome of Acinetobacter radioresistens APH1, a phenol degrading strain.</title>
        <authorList>
            <person name="Liu Y."/>
        </authorList>
    </citation>
    <scope>NUCLEOTIDE SEQUENCE [LARGE SCALE GENOMIC DNA]</scope>
    <source>
        <strain evidence="7 8">APH1</strain>
    </source>
</reference>
<dbReference type="GO" id="GO:0003700">
    <property type="term" value="F:DNA-binding transcription factor activity"/>
    <property type="evidence" value="ECO:0007669"/>
    <property type="project" value="InterPro"/>
</dbReference>
<gene>
    <name evidence="7" type="ORF">FHY67_08850</name>
</gene>
<dbReference type="InterPro" id="IPR015422">
    <property type="entry name" value="PyrdxlP-dep_Trfase_small"/>
</dbReference>
<dbReference type="Gene3D" id="1.10.10.10">
    <property type="entry name" value="Winged helix-like DNA-binding domain superfamily/Winged helix DNA-binding domain"/>
    <property type="match status" value="1"/>
</dbReference>
<keyword evidence="7" id="KW-0808">Transferase</keyword>
<dbReference type="EMBL" id="VFBM01000006">
    <property type="protein sequence ID" value="TNX91656.1"/>
    <property type="molecule type" value="Genomic_DNA"/>
</dbReference>
<dbReference type="SUPFAM" id="SSF46785">
    <property type="entry name" value="Winged helix' DNA-binding domain"/>
    <property type="match status" value="1"/>
</dbReference>
<dbReference type="PANTHER" id="PTHR46577:SF2">
    <property type="entry name" value="TRANSCRIPTIONAL REGULATORY PROTEIN"/>
    <property type="match status" value="1"/>
</dbReference>
<protein>
    <submittedName>
        <fullName evidence="7">PLP-dependent aminotransferase family protein</fullName>
    </submittedName>
</protein>
<feature type="domain" description="HTH gntR-type" evidence="6">
    <location>
        <begin position="2"/>
        <end position="70"/>
    </location>
</feature>
<dbReference type="CDD" id="cd00609">
    <property type="entry name" value="AAT_like"/>
    <property type="match status" value="1"/>
</dbReference>
<dbReference type="InterPro" id="IPR036388">
    <property type="entry name" value="WH-like_DNA-bd_sf"/>
</dbReference>
<dbReference type="Pfam" id="PF00155">
    <property type="entry name" value="Aminotran_1_2"/>
    <property type="match status" value="1"/>
</dbReference>
<keyword evidence="3" id="KW-0805">Transcription regulation</keyword>
<keyword evidence="2" id="KW-0663">Pyridoxal phosphate</keyword>
<dbReference type="CDD" id="cd07377">
    <property type="entry name" value="WHTH_GntR"/>
    <property type="match status" value="1"/>
</dbReference>
<dbReference type="InterPro" id="IPR036390">
    <property type="entry name" value="WH_DNA-bd_sf"/>
</dbReference>
<dbReference type="InterPro" id="IPR051446">
    <property type="entry name" value="HTH_trans_reg/aminotransferase"/>
</dbReference>